<dbReference type="PANTHER" id="PTHR12697">
    <property type="entry name" value="PBS LYASE HEAT-LIKE PROTEIN"/>
    <property type="match status" value="1"/>
</dbReference>
<dbReference type="SUPFAM" id="SSF48371">
    <property type="entry name" value="ARM repeat"/>
    <property type="match status" value="1"/>
</dbReference>
<dbReference type="PANTHER" id="PTHR12697:SF38">
    <property type="entry name" value="PBS LYASE HEAT DOMAIN PROTEIN REPEAT-CONTAINING PROTEIN"/>
    <property type="match status" value="1"/>
</dbReference>
<dbReference type="InterPro" id="IPR004155">
    <property type="entry name" value="PBS_lyase_HEAT"/>
</dbReference>
<dbReference type="RefSeq" id="WP_204700395.1">
    <property type="nucleotide sequence ID" value="NZ_JAFBDQ010000002.1"/>
</dbReference>
<dbReference type="GO" id="GO:0016491">
    <property type="term" value="F:oxidoreductase activity"/>
    <property type="evidence" value="ECO:0007669"/>
    <property type="project" value="TreeGrafter"/>
</dbReference>
<accession>A0A938XNM4</accession>
<dbReference type="InterPro" id="IPR011989">
    <property type="entry name" value="ARM-like"/>
</dbReference>
<evidence type="ECO:0000256" key="1">
    <source>
        <dbReference type="SAM" id="Phobius"/>
    </source>
</evidence>
<keyword evidence="3" id="KW-1185">Reference proteome</keyword>
<protein>
    <submittedName>
        <fullName evidence="2">HEAT repeat protein</fullName>
    </submittedName>
</protein>
<dbReference type="InterPro" id="IPR016024">
    <property type="entry name" value="ARM-type_fold"/>
</dbReference>
<gene>
    <name evidence="2" type="ORF">JOC47_000497</name>
</gene>
<proteinExistence type="predicted"/>
<evidence type="ECO:0000313" key="3">
    <source>
        <dbReference type="Proteomes" id="UP000774000"/>
    </source>
</evidence>
<keyword evidence="1" id="KW-0812">Transmembrane</keyword>
<dbReference type="EMBL" id="JAFBDQ010000002">
    <property type="protein sequence ID" value="MBM7555672.1"/>
    <property type="molecule type" value="Genomic_DNA"/>
</dbReference>
<dbReference type="Pfam" id="PF13646">
    <property type="entry name" value="HEAT_2"/>
    <property type="match status" value="2"/>
</dbReference>
<name>A0A938XNM4_9FIRM</name>
<organism evidence="2 3">
    <name type="scientific">Halanaerobacter jeridensis</name>
    <dbReference type="NCBI Taxonomy" id="706427"/>
    <lineage>
        <taxon>Bacteria</taxon>
        <taxon>Bacillati</taxon>
        <taxon>Bacillota</taxon>
        <taxon>Clostridia</taxon>
        <taxon>Halanaerobiales</taxon>
        <taxon>Halobacteroidaceae</taxon>
        <taxon>Halanaerobacter</taxon>
    </lineage>
</organism>
<feature type="transmembrane region" description="Helical" evidence="1">
    <location>
        <begin position="6"/>
        <end position="29"/>
    </location>
</feature>
<evidence type="ECO:0000313" key="2">
    <source>
        <dbReference type="EMBL" id="MBM7555672.1"/>
    </source>
</evidence>
<dbReference type="Gene3D" id="1.25.10.10">
    <property type="entry name" value="Leucine-rich Repeat Variant"/>
    <property type="match status" value="2"/>
</dbReference>
<reference evidence="2" key="1">
    <citation type="submission" date="2021-01" db="EMBL/GenBank/DDBJ databases">
        <title>Genomic Encyclopedia of Type Strains, Phase IV (KMG-IV): sequencing the most valuable type-strain genomes for metagenomic binning, comparative biology and taxonomic classification.</title>
        <authorList>
            <person name="Goeker M."/>
        </authorList>
    </citation>
    <scope>NUCLEOTIDE SEQUENCE</scope>
    <source>
        <strain evidence="2">DSM 23230</strain>
    </source>
</reference>
<dbReference type="SMART" id="SM00567">
    <property type="entry name" value="EZ_HEAT"/>
    <property type="match status" value="5"/>
</dbReference>
<comment type="caution">
    <text evidence="2">The sequence shown here is derived from an EMBL/GenBank/DDBJ whole genome shotgun (WGS) entry which is preliminary data.</text>
</comment>
<keyword evidence="1" id="KW-1133">Transmembrane helix</keyword>
<dbReference type="AlphaFoldDB" id="A0A938XNM4"/>
<keyword evidence="1" id="KW-0472">Membrane</keyword>
<sequence length="387" mass="44794">MIELVINGVYILAIISAMIFFILLAKIIYDKVEDYRNEKLIAELKNKINHYLSGGKVDISPQISAKKKRLLEGILINYSKQVRGETKKQLQELAEKTGVIDFKVQHLVNSNQWWKKSEAAYMLGELGSDRAIDALLDFLEAENSDIRYQSALAIVKISGSEYLELAITKLLELDVYPRDTILRLIEEVDEEIYEKMQPLLRAEEIEKRIIALRSLGLKQDFRLLQWIKEYLKSEDEDLVKACLQAAYQLGDIGDDSYFQLLLTTKNNSSFQVRANLAQVLEKFRTEQSRLELQELMTDSHWKVRYTAAESLLKHGEKGVLALSQQLHSSDQFAQDMAWQILHQEITFDSLLNNEELDNYQQLIDNISQYLEMTNKEGVKCELEDYLN</sequence>
<dbReference type="Proteomes" id="UP000774000">
    <property type="component" value="Unassembled WGS sequence"/>
</dbReference>